<dbReference type="SUPFAM" id="SSF47413">
    <property type="entry name" value="lambda repressor-like DNA-binding domains"/>
    <property type="match status" value="1"/>
</dbReference>
<evidence type="ECO:0000259" key="1">
    <source>
        <dbReference type="PROSITE" id="PS50943"/>
    </source>
</evidence>
<dbReference type="GO" id="GO:0003677">
    <property type="term" value="F:DNA binding"/>
    <property type="evidence" value="ECO:0007669"/>
    <property type="project" value="InterPro"/>
</dbReference>
<dbReference type="STRING" id="862719.AZOLI_1748"/>
<dbReference type="PROSITE" id="PS50943">
    <property type="entry name" value="HTH_CROC1"/>
    <property type="match status" value="1"/>
</dbReference>
<feature type="domain" description="HTH cro/C1-type" evidence="1">
    <location>
        <begin position="7"/>
        <end position="62"/>
    </location>
</feature>
<dbReference type="Gene3D" id="1.10.260.40">
    <property type="entry name" value="lambda repressor-like DNA-binding domains"/>
    <property type="match status" value="1"/>
</dbReference>
<dbReference type="RefSeq" id="WP_014248024.1">
    <property type="nucleotide sequence ID" value="NC_016622.1"/>
</dbReference>
<keyword evidence="3" id="KW-1185">Reference proteome</keyword>
<dbReference type="HOGENOM" id="CLU_066192_28_10_5"/>
<name>G7Z5G0_AZOL4</name>
<sequence length="76" mass="8130">MITPKHIKAARVLLDWKQSDLAAAAGISETALANIERGATDPRVSTMNSIQQALEAVGIEFFNGGEPGVRLRKIKG</sequence>
<dbReference type="CDD" id="cd00093">
    <property type="entry name" value="HTH_XRE"/>
    <property type="match status" value="1"/>
</dbReference>
<accession>G7Z5G0</accession>
<dbReference type="SMART" id="SM00530">
    <property type="entry name" value="HTH_XRE"/>
    <property type="match status" value="1"/>
</dbReference>
<dbReference type="AlphaFoldDB" id="G7Z5G0"/>
<dbReference type="Pfam" id="PF01381">
    <property type="entry name" value="HTH_3"/>
    <property type="match status" value="1"/>
</dbReference>
<organism evidence="2 3">
    <name type="scientific">Azospirillum lipoferum (strain 4B)</name>
    <dbReference type="NCBI Taxonomy" id="862719"/>
    <lineage>
        <taxon>Bacteria</taxon>
        <taxon>Pseudomonadati</taxon>
        <taxon>Pseudomonadota</taxon>
        <taxon>Alphaproteobacteria</taxon>
        <taxon>Rhodospirillales</taxon>
        <taxon>Azospirillaceae</taxon>
        <taxon>Azospirillum</taxon>
    </lineage>
</organism>
<dbReference type="OrthoDB" id="4419620at2"/>
<dbReference type="InterPro" id="IPR001387">
    <property type="entry name" value="Cro/C1-type_HTH"/>
</dbReference>
<proteinExistence type="predicted"/>
<gene>
    <name evidence="2" type="ordered locus">AZOLI_1748</name>
</gene>
<evidence type="ECO:0000313" key="3">
    <source>
        <dbReference type="Proteomes" id="UP000005667"/>
    </source>
</evidence>
<dbReference type="EMBL" id="FQ311868">
    <property type="protein sequence ID" value="CBS87016.1"/>
    <property type="molecule type" value="Genomic_DNA"/>
</dbReference>
<protein>
    <submittedName>
        <fullName evidence="2">Transcriptional regulator, XRE family</fullName>
    </submittedName>
</protein>
<evidence type="ECO:0000313" key="2">
    <source>
        <dbReference type="EMBL" id="CBS87016.1"/>
    </source>
</evidence>
<dbReference type="KEGG" id="ali:AZOLI_1748"/>
<dbReference type="InterPro" id="IPR010982">
    <property type="entry name" value="Lambda_DNA-bd_dom_sf"/>
</dbReference>
<dbReference type="Proteomes" id="UP000005667">
    <property type="component" value="Chromosome"/>
</dbReference>
<reference evidence="3" key="1">
    <citation type="journal article" date="2011" name="PLoS Genet.">
        <title>Azospirillum genomes reveal transition of bacteria from aquatic to terrestrial environments.</title>
        <authorList>
            <person name="Wisniewski-Dye F."/>
            <person name="Borziak K."/>
            <person name="Khalsa-Moyers G."/>
            <person name="Alexandre G."/>
            <person name="Sukharnikov L.O."/>
            <person name="Wuichet K."/>
            <person name="Hurst G.B."/>
            <person name="McDonald W.H."/>
            <person name="Robertson J.S."/>
            <person name="Barbe V."/>
            <person name="Calteau A."/>
            <person name="Rouy Z."/>
            <person name="Mangenot S."/>
            <person name="Prigent-Combaret C."/>
            <person name="Normand P."/>
            <person name="Boyer M."/>
            <person name="Siguier P."/>
            <person name="Dessaux Y."/>
            <person name="Elmerich C."/>
            <person name="Condemine G."/>
            <person name="Krishnen G."/>
            <person name="Kennedy I."/>
            <person name="Paterson A.H."/>
            <person name="Gonzalez V."/>
            <person name="Mavingui P."/>
            <person name="Zhulin I.B."/>
        </authorList>
    </citation>
    <scope>NUCLEOTIDE SEQUENCE [LARGE SCALE GENOMIC DNA]</scope>
    <source>
        <strain evidence="3">4B</strain>
    </source>
</reference>